<comment type="similarity">
    <text evidence="1">Belongs to the DDA1 family.</text>
</comment>
<dbReference type="GO" id="GO:0005840">
    <property type="term" value="C:ribosome"/>
    <property type="evidence" value="ECO:0007669"/>
    <property type="project" value="UniProtKB-KW"/>
</dbReference>
<dbReference type="PANTHER" id="PTHR31879">
    <property type="entry name" value="DET1- AND DDB1-ASSOCIATED PROTEIN 1"/>
    <property type="match status" value="1"/>
</dbReference>
<feature type="domain" description="DET1- and DDB1-associated protein 1" evidence="8">
    <location>
        <begin position="111"/>
        <end position="173"/>
    </location>
</feature>
<evidence type="ECO:0000313" key="9">
    <source>
        <dbReference type="EMBL" id="KAJ4936275.1"/>
    </source>
</evidence>
<dbReference type="AlphaFoldDB" id="A0AAD6B4Y5"/>
<organism evidence="9 10">
    <name type="scientific">Pogonophryne albipinna</name>
    <dbReference type="NCBI Taxonomy" id="1090488"/>
    <lineage>
        <taxon>Eukaryota</taxon>
        <taxon>Metazoa</taxon>
        <taxon>Chordata</taxon>
        <taxon>Craniata</taxon>
        <taxon>Vertebrata</taxon>
        <taxon>Euteleostomi</taxon>
        <taxon>Actinopterygii</taxon>
        <taxon>Neopterygii</taxon>
        <taxon>Teleostei</taxon>
        <taxon>Neoteleostei</taxon>
        <taxon>Acanthomorphata</taxon>
        <taxon>Eupercaria</taxon>
        <taxon>Perciformes</taxon>
        <taxon>Notothenioidei</taxon>
        <taxon>Pogonophryne</taxon>
    </lineage>
</organism>
<keyword evidence="4" id="KW-0689">Ribosomal protein</keyword>
<dbReference type="GO" id="GO:0080008">
    <property type="term" value="C:Cul4-RING E3 ubiquitin ligase complex"/>
    <property type="evidence" value="ECO:0007669"/>
    <property type="project" value="TreeGrafter"/>
</dbReference>
<evidence type="ECO:0000256" key="6">
    <source>
        <dbReference type="ARBA" id="ARBA00045586"/>
    </source>
</evidence>
<evidence type="ECO:0000256" key="1">
    <source>
        <dbReference type="ARBA" id="ARBA00008042"/>
    </source>
</evidence>
<sequence length="208" mass="23795">MNIIRSSISRLRGINNFTSIPAGNLAIPGNSCLRVFSSWMVPTAAARPTISRCGLLSSQAEGSGVFQQLPWQYQQIRTKKRGTEYQPKNIKRKRTHGWIKRISTQSGIESDFLKGLPVYNKSNFSRFHADSVCKASNRRPSVYLPTREYPSEQIIVTEKTNILLRYLHQQWDKKNSGKKREQEQGEGENMAPPRKIARTDNRELNEDS</sequence>
<reference evidence="9" key="1">
    <citation type="submission" date="2022-11" db="EMBL/GenBank/DDBJ databases">
        <title>Chromosome-level genome of Pogonophryne albipinna.</title>
        <authorList>
            <person name="Jo E."/>
        </authorList>
    </citation>
    <scope>NUCLEOTIDE SEQUENCE</scope>
    <source>
        <strain evidence="9">SGF0006</strain>
        <tissue evidence="9">Muscle</tissue>
    </source>
</reference>
<keyword evidence="10" id="KW-1185">Reference proteome</keyword>
<evidence type="ECO:0000256" key="5">
    <source>
        <dbReference type="ARBA" id="ARBA00023274"/>
    </source>
</evidence>
<dbReference type="GO" id="GO:0003735">
    <property type="term" value="F:structural constituent of ribosome"/>
    <property type="evidence" value="ECO:0007669"/>
    <property type="project" value="InterPro"/>
</dbReference>
<dbReference type="InterPro" id="IPR018276">
    <property type="entry name" value="DDA1_dom"/>
</dbReference>
<dbReference type="PANTHER" id="PTHR31879:SF2">
    <property type="entry name" value="DET1- AND DDB1-ASSOCIATED PROTEIN 1"/>
    <property type="match status" value="1"/>
</dbReference>
<dbReference type="InterPro" id="IPR033575">
    <property type="entry name" value="DDA1-like"/>
</dbReference>
<proteinExistence type="inferred from homology"/>
<feature type="region of interest" description="Disordered" evidence="7">
    <location>
        <begin position="172"/>
        <end position="208"/>
    </location>
</feature>
<dbReference type="GO" id="GO:1990904">
    <property type="term" value="C:ribonucleoprotein complex"/>
    <property type="evidence" value="ECO:0007669"/>
    <property type="project" value="UniProtKB-KW"/>
</dbReference>
<feature type="compositionally biased region" description="Basic and acidic residues" evidence="7">
    <location>
        <begin position="197"/>
        <end position="208"/>
    </location>
</feature>
<dbReference type="InterPro" id="IPR000271">
    <property type="entry name" value="Ribosomal_bL34"/>
</dbReference>
<dbReference type="EMBL" id="JAPTMU010000010">
    <property type="protein sequence ID" value="KAJ4936275.1"/>
    <property type="molecule type" value="Genomic_DNA"/>
</dbReference>
<protein>
    <recommendedName>
        <fullName evidence="3">DET1- and DDB1-associated protein 1</fullName>
    </recommendedName>
</protein>
<evidence type="ECO:0000256" key="7">
    <source>
        <dbReference type="SAM" id="MobiDB-lite"/>
    </source>
</evidence>
<dbReference type="GO" id="GO:0032436">
    <property type="term" value="P:positive regulation of proteasomal ubiquitin-dependent protein catabolic process"/>
    <property type="evidence" value="ECO:0007669"/>
    <property type="project" value="TreeGrafter"/>
</dbReference>
<comment type="similarity">
    <text evidence="2">Belongs to the bacterial ribosomal protein bL34 family.</text>
</comment>
<evidence type="ECO:0000256" key="4">
    <source>
        <dbReference type="ARBA" id="ARBA00022980"/>
    </source>
</evidence>
<name>A0AAD6B4Y5_9TELE</name>
<evidence type="ECO:0000256" key="3">
    <source>
        <dbReference type="ARBA" id="ARBA00018256"/>
    </source>
</evidence>
<evidence type="ECO:0000256" key="2">
    <source>
        <dbReference type="ARBA" id="ARBA00010111"/>
    </source>
</evidence>
<dbReference type="Proteomes" id="UP001219934">
    <property type="component" value="Unassembled WGS sequence"/>
</dbReference>
<dbReference type="Gene3D" id="1.10.287.3980">
    <property type="match status" value="1"/>
</dbReference>
<evidence type="ECO:0000313" key="10">
    <source>
        <dbReference type="Proteomes" id="UP001219934"/>
    </source>
</evidence>
<comment type="function">
    <text evidence="6">Functions as a component of numerous distinct DCX (DDB1-CUL4-X-box) E3 ubiquitin-protein ligase complexes which mediate the ubiquitination and subsequent proteasomal degradation of target proteins. In the DCX complexes, acts as a scaffolding subunit required to stabilize the complex.</text>
</comment>
<gene>
    <name evidence="9" type="ORF">JOQ06_000874</name>
</gene>
<dbReference type="GO" id="GO:0006412">
    <property type="term" value="P:translation"/>
    <property type="evidence" value="ECO:0007669"/>
    <property type="project" value="InterPro"/>
</dbReference>
<dbReference type="Pfam" id="PF10172">
    <property type="entry name" value="DDA1"/>
    <property type="match status" value="1"/>
</dbReference>
<keyword evidence="5" id="KW-0687">Ribonucleoprotein</keyword>
<evidence type="ECO:0000259" key="8">
    <source>
        <dbReference type="Pfam" id="PF10172"/>
    </source>
</evidence>
<accession>A0AAD6B4Y5</accession>
<dbReference type="Pfam" id="PF00468">
    <property type="entry name" value="Ribosomal_L34"/>
    <property type="match status" value="1"/>
</dbReference>
<comment type="caution">
    <text evidence="9">The sequence shown here is derived from an EMBL/GenBank/DDBJ whole genome shotgun (WGS) entry which is preliminary data.</text>
</comment>
<feature type="compositionally biased region" description="Basic and acidic residues" evidence="7">
    <location>
        <begin position="172"/>
        <end position="183"/>
    </location>
</feature>